<organism evidence="1 2">
    <name type="scientific">Pleurodeles waltl</name>
    <name type="common">Iberian ribbed newt</name>
    <dbReference type="NCBI Taxonomy" id="8319"/>
    <lineage>
        <taxon>Eukaryota</taxon>
        <taxon>Metazoa</taxon>
        <taxon>Chordata</taxon>
        <taxon>Craniata</taxon>
        <taxon>Vertebrata</taxon>
        <taxon>Euteleostomi</taxon>
        <taxon>Amphibia</taxon>
        <taxon>Batrachia</taxon>
        <taxon>Caudata</taxon>
        <taxon>Salamandroidea</taxon>
        <taxon>Salamandridae</taxon>
        <taxon>Pleurodelinae</taxon>
        <taxon>Pleurodeles</taxon>
    </lineage>
</organism>
<evidence type="ECO:0000313" key="2">
    <source>
        <dbReference type="Proteomes" id="UP001066276"/>
    </source>
</evidence>
<protein>
    <submittedName>
        <fullName evidence="1">Uncharacterized protein</fullName>
    </submittedName>
</protein>
<sequence length="78" mass="8398">MTREGGFACGLTGGSLTVRYVRVSGWVDLRRGSGMADELVRGELVLLKKARHMDLMNTEALADLHLARKASQGIAVLA</sequence>
<dbReference type="Proteomes" id="UP001066276">
    <property type="component" value="Chromosome 12"/>
</dbReference>
<keyword evidence="2" id="KW-1185">Reference proteome</keyword>
<dbReference type="EMBL" id="JANPWB010000016">
    <property type="protein sequence ID" value="KAJ1084447.1"/>
    <property type="molecule type" value="Genomic_DNA"/>
</dbReference>
<dbReference type="AlphaFoldDB" id="A0AAV7KYU9"/>
<name>A0AAV7KYU9_PLEWA</name>
<proteinExistence type="predicted"/>
<gene>
    <name evidence="1" type="ORF">NDU88_004594</name>
</gene>
<evidence type="ECO:0000313" key="1">
    <source>
        <dbReference type="EMBL" id="KAJ1084447.1"/>
    </source>
</evidence>
<comment type="caution">
    <text evidence="1">The sequence shown here is derived from an EMBL/GenBank/DDBJ whole genome shotgun (WGS) entry which is preliminary data.</text>
</comment>
<reference evidence="1" key="1">
    <citation type="journal article" date="2022" name="bioRxiv">
        <title>Sequencing and chromosome-scale assembly of the giantPleurodeles waltlgenome.</title>
        <authorList>
            <person name="Brown T."/>
            <person name="Elewa A."/>
            <person name="Iarovenko S."/>
            <person name="Subramanian E."/>
            <person name="Araus A.J."/>
            <person name="Petzold A."/>
            <person name="Susuki M."/>
            <person name="Suzuki K.-i.T."/>
            <person name="Hayashi T."/>
            <person name="Toyoda A."/>
            <person name="Oliveira C."/>
            <person name="Osipova E."/>
            <person name="Leigh N.D."/>
            <person name="Simon A."/>
            <person name="Yun M.H."/>
        </authorList>
    </citation>
    <scope>NUCLEOTIDE SEQUENCE</scope>
    <source>
        <strain evidence="1">20211129_DDA</strain>
        <tissue evidence="1">Liver</tissue>
    </source>
</reference>
<accession>A0AAV7KYU9</accession>